<dbReference type="AlphaFoldDB" id="A0AAV7GJH6"/>
<dbReference type="Gene3D" id="1.10.110.10">
    <property type="entry name" value="Plant lipid-transfer and hydrophobic proteins"/>
    <property type="match status" value="1"/>
</dbReference>
<name>A0AAV7GJH6_DENCH</name>
<evidence type="ECO:0000256" key="1">
    <source>
        <dbReference type="ARBA" id="ARBA00009748"/>
    </source>
</evidence>
<dbReference type="InterPro" id="IPR036312">
    <property type="entry name" value="Bifun_inhib/LTP/seed_sf"/>
</dbReference>
<comment type="caution">
    <text evidence="7">The sequence shown here is derived from an EMBL/GenBank/DDBJ whole genome shotgun (WGS) entry which is preliminary data.</text>
</comment>
<protein>
    <recommendedName>
        <fullName evidence="6">Bifunctional inhibitor/plant lipid transfer protein/seed storage helical domain-containing protein</fullName>
    </recommendedName>
</protein>
<evidence type="ECO:0000256" key="5">
    <source>
        <dbReference type="SAM" id="SignalP"/>
    </source>
</evidence>
<dbReference type="Proteomes" id="UP000775213">
    <property type="component" value="Unassembled WGS sequence"/>
</dbReference>
<evidence type="ECO:0000256" key="4">
    <source>
        <dbReference type="ARBA" id="ARBA00023180"/>
    </source>
</evidence>
<accession>A0AAV7GJH6</accession>
<keyword evidence="2 5" id="KW-0732">Signal</keyword>
<evidence type="ECO:0000259" key="6">
    <source>
        <dbReference type="Pfam" id="PF14368"/>
    </source>
</evidence>
<dbReference type="CDD" id="cd00010">
    <property type="entry name" value="AAI_LTSS"/>
    <property type="match status" value="1"/>
</dbReference>
<proteinExistence type="inferred from homology"/>
<dbReference type="PANTHER" id="PTHR33044">
    <property type="entry name" value="BIFUNCTIONAL INHIBITOR/LIPID-TRANSFER PROTEIN/SEED STORAGE 2S ALBUMIN SUPERFAMILY PROTEIN-RELATED"/>
    <property type="match status" value="1"/>
</dbReference>
<keyword evidence="8" id="KW-1185">Reference proteome</keyword>
<gene>
    <name evidence="7" type="ORF">IEQ34_013989</name>
</gene>
<dbReference type="EMBL" id="JAGFBR010000013">
    <property type="protein sequence ID" value="KAH0456082.1"/>
    <property type="molecule type" value="Genomic_DNA"/>
</dbReference>
<evidence type="ECO:0000256" key="2">
    <source>
        <dbReference type="ARBA" id="ARBA00022729"/>
    </source>
</evidence>
<evidence type="ECO:0000256" key="3">
    <source>
        <dbReference type="ARBA" id="ARBA00023157"/>
    </source>
</evidence>
<keyword evidence="3" id="KW-1015">Disulfide bond</keyword>
<dbReference type="InterPro" id="IPR043325">
    <property type="entry name" value="LTSS"/>
</dbReference>
<evidence type="ECO:0000313" key="8">
    <source>
        <dbReference type="Proteomes" id="UP000775213"/>
    </source>
</evidence>
<evidence type="ECO:0000313" key="7">
    <source>
        <dbReference type="EMBL" id="KAH0456082.1"/>
    </source>
</evidence>
<dbReference type="Pfam" id="PF14368">
    <property type="entry name" value="LTP_2"/>
    <property type="match status" value="1"/>
</dbReference>
<feature type="signal peptide" evidence="5">
    <location>
        <begin position="1"/>
        <end position="30"/>
    </location>
</feature>
<dbReference type="SUPFAM" id="SSF47699">
    <property type="entry name" value="Bifunctional inhibitor/lipid-transfer protein/seed storage 2S albumin"/>
    <property type="match status" value="1"/>
</dbReference>
<reference evidence="7 8" key="1">
    <citation type="journal article" date="2021" name="Hortic Res">
        <title>Chromosome-scale assembly of the Dendrobium chrysotoxum genome enhances the understanding of orchid evolution.</title>
        <authorList>
            <person name="Zhang Y."/>
            <person name="Zhang G.Q."/>
            <person name="Zhang D."/>
            <person name="Liu X.D."/>
            <person name="Xu X.Y."/>
            <person name="Sun W.H."/>
            <person name="Yu X."/>
            <person name="Zhu X."/>
            <person name="Wang Z.W."/>
            <person name="Zhao X."/>
            <person name="Zhong W.Y."/>
            <person name="Chen H."/>
            <person name="Yin W.L."/>
            <person name="Huang T."/>
            <person name="Niu S.C."/>
            <person name="Liu Z.J."/>
        </authorList>
    </citation>
    <scope>NUCLEOTIDE SEQUENCE [LARGE SCALE GENOMIC DNA]</scope>
    <source>
        <strain evidence="7">Lindl</strain>
    </source>
</reference>
<organism evidence="7 8">
    <name type="scientific">Dendrobium chrysotoxum</name>
    <name type="common">Orchid</name>
    <dbReference type="NCBI Taxonomy" id="161865"/>
    <lineage>
        <taxon>Eukaryota</taxon>
        <taxon>Viridiplantae</taxon>
        <taxon>Streptophyta</taxon>
        <taxon>Embryophyta</taxon>
        <taxon>Tracheophyta</taxon>
        <taxon>Spermatophyta</taxon>
        <taxon>Magnoliopsida</taxon>
        <taxon>Liliopsida</taxon>
        <taxon>Asparagales</taxon>
        <taxon>Orchidaceae</taxon>
        <taxon>Epidendroideae</taxon>
        <taxon>Malaxideae</taxon>
        <taxon>Dendrobiinae</taxon>
        <taxon>Dendrobium</taxon>
    </lineage>
</organism>
<comment type="similarity">
    <text evidence="1">Belongs to the plant LTP family.</text>
</comment>
<sequence>MGVLAAKKRAVTVALLAAAILAMMAANAEAQVTQLTCASKLITCRNYLNSTNPPEECCKPLKDAVTNDLTCLCDIFKSPEILKGFGIDIKQALKLPFNCGITNSSDSLCKSTAAESPSGNPGPPGKVFHSMFTANLRYSGHTWKWQQWCKRVNAGRFVGYVGSVFNMVVHFGIGGS</sequence>
<feature type="chain" id="PRO_5043328052" description="Bifunctional inhibitor/plant lipid transfer protein/seed storage helical domain-containing protein" evidence="5">
    <location>
        <begin position="31"/>
        <end position="176"/>
    </location>
</feature>
<dbReference type="InterPro" id="IPR016140">
    <property type="entry name" value="Bifunc_inhib/LTP/seed_store"/>
</dbReference>
<keyword evidence="4" id="KW-0325">Glycoprotein</keyword>
<feature type="domain" description="Bifunctional inhibitor/plant lipid transfer protein/seed storage helical" evidence="6">
    <location>
        <begin position="18"/>
        <end position="109"/>
    </location>
</feature>